<comment type="caution">
    <text evidence="1">The sequence shown here is derived from an EMBL/GenBank/DDBJ whole genome shotgun (WGS) entry which is preliminary data.</text>
</comment>
<dbReference type="Proteomes" id="UP000265566">
    <property type="component" value="Chromosome 4"/>
</dbReference>
<sequence length="66" mass="7316">MKLKVLQPNSLSHSKASYNPKASAYRNGIDASFQNPNSIGFDEFPFLIPNVHPYSITSLLMVNCCV</sequence>
<dbReference type="AlphaFoldDB" id="A0A396IIW5"/>
<proteinExistence type="predicted"/>
<dbReference type="EMBL" id="PSQE01000004">
    <property type="protein sequence ID" value="RHN64768.1"/>
    <property type="molecule type" value="Genomic_DNA"/>
</dbReference>
<protein>
    <submittedName>
        <fullName evidence="1">Uncharacterized protein</fullName>
    </submittedName>
</protein>
<evidence type="ECO:0000313" key="1">
    <source>
        <dbReference type="EMBL" id="RHN64768.1"/>
    </source>
</evidence>
<reference evidence="1" key="1">
    <citation type="journal article" date="2018" name="Nat. Plants">
        <title>Whole-genome landscape of Medicago truncatula symbiotic genes.</title>
        <authorList>
            <person name="Pecrix Y."/>
            <person name="Gamas P."/>
            <person name="Carrere S."/>
        </authorList>
    </citation>
    <scope>NUCLEOTIDE SEQUENCE</scope>
    <source>
        <tissue evidence="1">Leaves</tissue>
    </source>
</reference>
<gene>
    <name evidence="1" type="ORF">MtrunA17_Chr4g0072651</name>
</gene>
<accession>A0A396IIW5</accession>
<organism evidence="1">
    <name type="scientific">Medicago truncatula</name>
    <name type="common">Barrel medic</name>
    <name type="synonym">Medicago tribuloides</name>
    <dbReference type="NCBI Taxonomy" id="3880"/>
    <lineage>
        <taxon>Eukaryota</taxon>
        <taxon>Viridiplantae</taxon>
        <taxon>Streptophyta</taxon>
        <taxon>Embryophyta</taxon>
        <taxon>Tracheophyta</taxon>
        <taxon>Spermatophyta</taxon>
        <taxon>Magnoliopsida</taxon>
        <taxon>eudicotyledons</taxon>
        <taxon>Gunneridae</taxon>
        <taxon>Pentapetalae</taxon>
        <taxon>rosids</taxon>
        <taxon>fabids</taxon>
        <taxon>Fabales</taxon>
        <taxon>Fabaceae</taxon>
        <taxon>Papilionoideae</taxon>
        <taxon>50 kb inversion clade</taxon>
        <taxon>NPAAA clade</taxon>
        <taxon>Hologalegina</taxon>
        <taxon>IRL clade</taxon>
        <taxon>Trifolieae</taxon>
        <taxon>Medicago</taxon>
    </lineage>
</organism>
<dbReference type="Gramene" id="rna27623">
    <property type="protein sequence ID" value="RHN64768.1"/>
    <property type="gene ID" value="gene27623"/>
</dbReference>
<name>A0A396IIW5_MEDTR</name>